<dbReference type="OrthoDB" id="893570at2"/>
<comment type="caution">
    <text evidence="3">The sequence shown here is derived from an EMBL/GenBank/DDBJ whole genome shotgun (WGS) entry which is preliminary data.</text>
</comment>
<accession>S2E7M5</accession>
<dbReference type="EMBL" id="ALWO02000023">
    <property type="protein sequence ID" value="EOZ98283.1"/>
    <property type="molecule type" value="Genomic_DNA"/>
</dbReference>
<sequence>MKDVLLTLFERDLDKLKNEILAYGNETNLWKVSGEIRNSTGNLALHLIGNLNHYIGAVIGSNGYQRDREAEFSLKNVSRKELLDQIEQAQQLVSHVLLQFPEDWFARTYPEMVFDEPITYEYFLLHLVSHLNYHLGQINYHRRLLDV</sequence>
<evidence type="ECO:0000313" key="3">
    <source>
        <dbReference type="EMBL" id="EOZ98283.1"/>
    </source>
</evidence>
<dbReference type="InterPro" id="IPR011466">
    <property type="entry name" value="DUF1572"/>
</dbReference>
<protein>
    <recommendedName>
        <fullName evidence="2">HPt domain-containing protein</fullName>
    </recommendedName>
</protein>
<dbReference type="STRING" id="1189612.A33Q_0937"/>
<dbReference type="AlphaFoldDB" id="S2E7M5"/>
<dbReference type="RefSeq" id="WP_009032276.1">
    <property type="nucleotide sequence ID" value="NZ_ALWO02000023.1"/>
</dbReference>
<dbReference type="Gene3D" id="1.20.120.450">
    <property type="entry name" value="dinb family like domain"/>
    <property type="match status" value="1"/>
</dbReference>
<comment type="caution">
    <text evidence="1">Lacks conserved residue(s) required for the propagation of feature annotation.</text>
</comment>
<dbReference type="InterPro" id="IPR008207">
    <property type="entry name" value="Sig_transdc_His_kin_Hpt_dom"/>
</dbReference>
<dbReference type="GO" id="GO:0000160">
    <property type="term" value="P:phosphorelay signal transduction system"/>
    <property type="evidence" value="ECO:0007669"/>
    <property type="project" value="InterPro"/>
</dbReference>
<evidence type="ECO:0000259" key="2">
    <source>
        <dbReference type="PROSITE" id="PS50894"/>
    </source>
</evidence>
<proteinExistence type="predicted"/>
<dbReference type="PROSITE" id="PS50894">
    <property type="entry name" value="HPT"/>
    <property type="match status" value="1"/>
</dbReference>
<feature type="domain" description="HPt" evidence="2">
    <location>
        <begin position="1"/>
        <end position="100"/>
    </location>
</feature>
<gene>
    <name evidence="3" type="ORF">A33Q_0937</name>
</gene>
<name>S2E7M5_INDAL</name>
<organism evidence="3 4">
    <name type="scientific">Indibacter alkaliphilus (strain CCUG 57479 / KCTC 22604 / LW1)</name>
    <dbReference type="NCBI Taxonomy" id="1189612"/>
    <lineage>
        <taxon>Bacteria</taxon>
        <taxon>Pseudomonadati</taxon>
        <taxon>Bacteroidota</taxon>
        <taxon>Cytophagia</taxon>
        <taxon>Cytophagales</taxon>
        <taxon>Cyclobacteriaceae</taxon>
    </lineage>
</organism>
<dbReference type="Pfam" id="PF07609">
    <property type="entry name" value="DUF1572"/>
    <property type="match status" value="1"/>
</dbReference>
<evidence type="ECO:0000256" key="1">
    <source>
        <dbReference type="PROSITE-ProRule" id="PRU00110"/>
    </source>
</evidence>
<dbReference type="SUPFAM" id="SSF109854">
    <property type="entry name" value="DinB/YfiT-like putative metalloenzymes"/>
    <property type="match status" value="1"/>
</dbReference>
<dbReference type="eggNOG" id="COG2318">
    <property type="taxonomic scope" value="Bacteria"/>
</dbReference>
<evidence type="ECO:0000313" key="4">
    <source>
        <dbReference type="Proteomes" id="UP000006073"/>
    </source>
</evidence>
<dbReference type="Proteomes" id="UP000006073">
    <property type="component" value="Unassembled WGS sequence"/>
</dbReference>
<dbReference type="InterPro" id="IPR034660">
    <property type="entry name" value="DinB/YfiT-like"/>
</dbReference>
<reference evidence="3 4" key="1">
    <citation type="journal article" date="2013" name="Genome Announc.">
        <title>Draft Genome Sequence of Indibacter alkaliphilus Strain LW1T, Isolated from Lonar Lake, a Haloalkaline Lake in the Buldana District of Maharashtra, India.</title>
        <authorList>
            <person name="Singh A."/>
            <person name="Kumar Jangir P."/>
            <person name="Sharma R."/>
            <person name="Singh A."/>
            <person name="Kumar Pinnaka A."/>
            <person name="Shivaji S."/>
        </authorList>
    </citation>
    <scope>NUCLEOTIDE SEQUENCE [LARGE SCALE GENOMIC DNA]</scope>
    <source>
        <strain evidence="4">CCUG 57479 / KCTC 22604 / LW1</strain>
    </source>
</reference>
<keyword evidence="4" id="KW-1185">Reference proteome</keyword>